<name>A0A4Q7N1Z7_9BACT</name>
<comment type="caution">
    <text evidence="4">The sequence shown here is derived from an EMBL/GenBank/DDBJ whole genome shotgun (WGS) entry which is preliminary data.</text>
</comment>
<evidence type="ECO:0000256" key="1">
    <source>
        <dbReference type="ARBA" id="ARBA00001913"/>
    </source>
</evidence>
<comment type="subunit">
    <text evidence="2">Monomer.</text>
</comment>
<evidence type="ECO:0000313" key="5">
    <source>
        <dbReference type="Proteomes" id="UP000293874"/>
    </source>
</evidence>
<evidence type="ECO:0000313" key="4">
    <source>
        <dbReference type="EMBL" id="RZS75272.1"/>
    </source>
</evidence>
<dbReference type="SUPFAM" id="SSF74650">
    <property type="entry name" value="Galactose mutarotase-like"/>
    <property type="match status" value="1"/>
</dbReference>
<dbReference type="EMBL" id="SGXA01000001">
    <property type="protein sequence ID" value="RZS75272.1"/>
    <property type="molecule type" value="Genomic_DNA"/>
</dbReference>
<organism evidence="4 5">
    <name type="scientific">Pseudobacter ginsenosidimutans</name>
    <dbReference type="NCBI Taxonomy" id="661488"/>
    <lineage>
        <taxon>Bacteria</taxon>
        <taxon>Pseudomonadati</taxon>
        <taxon>Bacteroidota</taxon>
        <taxon>Chitinophagia</taxon>
        <taxon>Chitinophagales</taxon>
        <taxon>Chitinophagaceae</taxon>
        <taxon>Pseudobacter</taxon>
    </lineage>
</organism>
<keyword evidence="5" id="KW-1185">Reference proteome</keyword>
<protein>
    <submittedName>
        <fullName evidence="4">Galactose mutarotase-like enzyme</fullName>
    </submittedName>
</protein>
<dbReference type="GO" id="GO:0005975">
    <property type="term" value="P:carbohydrate metabolic process"/>
    <property type="evidence" value="ECO:0007669"/>
    <property type="project" value="InterPro"/>
</dbReference>
<dbReference type="GO" id="GO:0030246">
    <property type="term" value="F:carbohydrate binding"/>
    <property type="evidence" value="ECO:0007669"/>
    <property type="project" value="InterPro"/>
</dbReference>
<dbReference type="Pfam" id="PF01263">
    <property type="entry name" value="Aldose_epim"/>
    <property type="match status" value="1"/>
</dbReference>
<dbReference type="GO" id="GO:0016853">
    <property type="term" value="F:isomerase activity"/>
    <property type="evidence" value="ECO:0007669"/>
    <property type="project" value="InterPro"/>
</dbReference>
<keyword evidence="3" id="KW-0106">Calcium</keyword>
<dbReference type="InterPro" id="IPR008183">
    <property type="entry name" value="Aldose_1/G6P_1-epimerase"/>
</dbReference>
<dbReference type="InterPro" id="IPR011013">
    <property type="entry name" value="Gal_mutarotase_sf_dom"/>
</dbReference>
<evidence type="ECO:0000256" key="2">
    <source>
        <dbReference type="ARBA" id="ARBA00011245"/>
    </source>
</evidence>
<dbReference type="Gene3D" id="2.70.98.10">
    <property type="match status" value="1"/>
</dbReference>
<gene>
    <name evidence="4" type="ORF">EV199_1135</name>
</gene>
<sequence length="289" mass="32589">MFTIESHLLKASIHPKGAELQSLLQKESGIEYMWKGDPAVWGKFSPVLFPIVGTLKDNTYYYKEQPYQLGRHGFARDHQFAVESQAFDKIVFLLKQSEETLKVFPFPFDFRIGYTIVDSSIAVTYEVVNTGKETMYFSVGGHPAFALPLVADTVYDDYYLEFDQAETTGRWPIAEAGLLKTSSIPLLNDTKQLPLNKGLFAQDALVLKNLNSSRISLLSRKTEHGLNMDFPGFPFLGLWAAPGADFLCIEPWCGIADSVDTMQLWEEKEGINKLEAGESFVRTWTVTVF</sequence>
<proteinExistence type="predicted"/>
<dbReference type="CDD" id="cd09024">
    <property type="entry name" value="Aldose_epim_lacX"/>
    <property type="match status" value="1"/>
</dbReference>
<dbReference type="AlphaFoldDB" id="A0A4Q7N1Z7"/>
<accession>A0A4Q7N1Z7</accession>
<dbReference type="OrthoDB" id="9795355at2"/>
<dbReference type="InterPro" id="IPR014718">
    <property type="entry name" value="GH-type_carb-bd"/>
</dbReference>
<dbReference type="Proteomes" id="UP000293874">
    <property type="component" value="Unassembled WGS sequence"/>
</dbReference>
<dbReference type="InterPro" id="IPR037481">
    <property type="entry name" value="LacX"/>
</dbReference>
<reference evidence="4 5" key="1">
    <citation type="submission" date="2019-02" db="EMBL/GenBank/DDBJ databases">
        <title>Genomic Encyclopedia of Type Strains, Phase IV (KMG-IV): sequencing the most valuable type-strain genomes for metagenomic binning, comparative biology and taxonomic classification.</title>
        <authorList>
            <person name="Goeker M."/>
        </authorList>
    </citation>
    <scope>NUCLEOTIDE SEQUENCE [LARGE SCALE GENOMIC DNA]</scope>
    <source>
        <strain evidence="4 5">DSM 18116</strain>
    </source>
</reference>
<comment type="cofactor">
    <cofactor evidence="1">
        <name>Ca(2+)</name>
        <dbReference type="ChEBI" id="CHEBI:29108"/>
    </cofactor>
</comment>
<evidence type="ECO:0000256" key="3">
    <source>
        <dbReference type="ARBA" id="ARBA00022837"/>
    </source>
</evidence>
<dbReference type="RefSeq" id="WP_130539655.1">
    <property type="nucleotide sequence ID" value="NZ_CP042431.1"/>
</dbReference>